<dbReference type="Pfam" id="PF19838">
    <property type="entry name" value="LptD_2"/>
    <property type="match status" value="1"/>
</dbReference>
<name>A0A849SLI3_UNCEI</name>
<feature type="chain" id="PRO_5033050468" description="LPS-assembly protein LptD" evidence="2">
    <location>
        <begin position="21"/>
        <end position="1247"/>
    </location>
</feature>
<dbReference type="PROSITE" id="PS51257">
    <property type="entry name" value="PROKAR_LIPOPROTEIN"/>
    <property type="match status" value="1"/>
</dbReference>
<evidence type="ECO:0008006" key="7">
    <source>
        <dbReference type="Google" id="ProtNLM"/>
    </source>
</evidence>
<dbReference type="Gene3D" id="2.60.450.10">
    <property type="entry name" value="Lipopolysaccharide (LPS) transport protein A like domain"/>
    <property type="match status" value="2"/>
</dbReference>
<comment type="caution">
    <text evidence="5">The sequence shown here is derived from an EMBL/GenBank/DDBJ whole genome shotgun (WGS) entry which is preliminary data.</text>
</comment>
<evidence type="ECO:0000259" key="4">
    <source>
        <dbReference type="Pfam" id="PF19838"/>
    </source>
</evidence>
<evidence type="ECO:0000256" key="2">
    <source>
        <dbReference type="SAM" id="SignalP"/>
    </source>
</evidence>
<dbReference type="InterPro" id="IPR045659">
    <property type="entry name" value="LptD_2"/>
</dbReference>
<dbReference type="GO" id="GO:0009279">
    <property type="term" value="C:cell outer membrane"/>
    <property type="evidence" value="ECO:0007669"/>
    <property type="project" value="TreeGrafter"/>
</dbReference>
<dbReference type="InterPro" id="IPR050218">
    <property type="entry name" value="LptD"/>
</dbReference>
<dbReference type="EMBL" id="JABFRW010000012">
    <property type="protein sequence ID" value="NOT32765.1"/>
    <property type="molecule type" value="Genomic_DNA"/>
</dbReference>
<reference evidence="5 6" key="1">
    <citation type="submission" date="2020-04" db="EMBL/GenBank/DDBJ databases">
        <title>Metagenomic profiling of ammonia- and methane-oxidizing microorganisms in a Dutch drinking water treatment plant.</title>
        <authorList>
            <person name="Poghosyan L."/>
            <person name="Leucker S."/>
        </authorList>
    </citation>
    <scope>NUCLEOTIDE SEQUENCE [LARGE SCALE GENOMIC DNA]</scope>
    <source>
        <strain evidence="5">S-RSF-IL-03</strain>
    </source>
</reference>
<evidence type="ECO:0000256" key="1">
    <source>
        <dbReference type="ARBA" id="ARBA00023237"/>
    </source>
</evidence>
<dbReference type="AlphaFoldDB" id="A0A849SLI3"/>
<dbReference type="Proteomes" id="UP000580839">
    <property type="component" value="Unassembled WGS sequence"/>
</dbReference>
<gene>
    <name evidence="5" type="ORF">HOP12_01210</name>
</gene>
<evidence type="ECO:0000313" key="5">
    <source>
        <dbReference type="EMBL" id="NOT32765.1"/>
    </source>
</evidence>
<dbReference type="GO" id="GO:1990351">
    <property type="term" value="C:transporter complex"/>
    <property type="evidence" value="ECO:0007669"/>
    <property type="project" value="TreeGrafter"/>
</dbReference>
<dbReference type="PANTHER" id="PTHR30189">
    <property type="entry name" value="LPS-ASSEMBLY PROTEIN"/>
    <property type="match status" value="1"/>
</dbReference>
<feature type="domain" description="Organic solvent tolerance-like N-terminal" evidence="3">
    <location>
        <begin position="181"/>
        <end position="275"/>
    </location>
</feature>
<proteinExistence type="predicted"/>
<organism evidence="5 6">
    <name type="scientific">Eiseniibacteriota bacterium</name>
    <dbReference type="NCBI Taxonomy" id="2212470"/>
    <lineage>
        <taxon>Bacteria</taxon>
        <taxon>Candidatus Eiseniibacteriota</taxon>
    </lineage>
</organism>
<keyword evidence="1" id="KW-0472">Membrane</keyword>
<evidence type="ECO:0000313" key="6">
    <source>
        <dbReference type="Proteomes" id="UP000580839"/>
    </source>
</evidence>
<sequence length="1247" mass="138568">MKRITVFVWPVVLAALAAFAASCAPRVLSRPPGAALGDSVAMLRDPIAALNDSLMRARGGVESAADSGAVSDSARAALTADSLVRAGAAIHVETRSALEARKRRAPDPPLNIAASNVTGSHGPEGDIVMLNGNVRITRGRTVITADRGRYEREAGMLYLDDRVRLVDSTTVATCDHASYNEGQDLLWLTGNVVFRDRGATLRAPSGTFDRRAGRAELMQQVIAEDSTQTVTADHLTYWRDLQLLQTRGHVVAIDREHNVTMRADSVDYDRVSKDAIATGSPSLEALDEDGEGTTVLSALRLKVNSENRIAMALDSVRVVRDTLQARADSAVFDDRAGRAWLFGHPRAWDTETTVTGDTLEMWSEGRELRRFVVRRNAVMDYVGNRPDSRGETSRLTGDRVDVFVDEDRIDSLLALGSARSVYTSRAREGKTPEQNQALGDTILVYFKDRKVERALVLGHASGEYRFGVAEDDTAAARREFVRYESPRIEFFVPRDLIVLGPRASLEYRDLALSAQRVEFDSQAQSLKASGTPELLDRGDRVTGRLMTYDLETEAGTIYDARTNYEKGIYRGDQIRKVGENVLNVKHGVYTTCDLEHPHYHFAARYMKIQLKDKLVARPVVFFIKNVPLLALPFYVFPTKPGRHSGLLLPQVEFGFSSQGGQFVRNAGYYYAPNDYMDFTVSGDYYRADPSFVLRAESFYKLQYVLNGYFTGSFRRDDRVSSQDYSFSGDHSQELSPRTRLLAGANFVSSRDYQRDPQYGTNLGNRLNRFLTSKLYLTHNADWASFTALVDRRQDLDADESIRFRDGFGGLTPPAIGTLAALPNLLESAPQMSVSFPTRSLGSISAIKNSPFAKPLGTMYLSLSATVQRQHERRAVVAGYAPFNPDPVTIDSTALLTQRDSTRSGGVTQFSITDSRRLFGWLNVAPRFSATGALFDRDVLGNRWVGTGTWNSGISTSSTFYGTFRSSIGRLVGLRHVVFPSVSYGYSPDFEQLTYIDANGVRRQRFSSFGSIGVSGFRNSSLSFNVDQRLQAKWKRGDDVLRLDNLLSWSTSGSYNFLFREQGQLRGLSDLGTVLRLQPPGLVSADVSSRVDPYSQRPLRTLGFNLNANFSGSLLGSGDATQTPYTSTFDNSPDAFSQPWSLALSYSYSGGYAGLGQWSSTRYMNGVASSNLSKWWRAEYLATYDFNSRSLLSQRFGLTRDLHCWFATFSRSFVIGGEAEYYFKIGLKDLREIFYERGTRQQTFGGIQ</sequence>
<dbReference type="PANTHER" id="PTHR30189:SF1">
    <property type="entry name" value="LPS-ASSEMBLY PROTEIN LPTD"/>
    <property type="match status" value="1"/>
</dbReference>
<feature type="domain" description="LPS-assembly protein LptD central" evidence="4">
    <location>
        <begin position="615"/>
        <end position="1093"/>
    </location>
</feature>
<protein>
    <recommendedName>
        <fullName evidence="7">LPS-assembly protein LptD</fullName>
    </recommendedName>
</protein>
<keyword evidence="2" id="KW-0732">Signal</keyword>
<dbReference type="InterPro" id="IPR005653">
    <property type="entry name" value="OstA-like_N"/>
</dbReference>
<dbReference type="Pfam" id="PF13100">
    <property type="entry name" value="OstA_2"/>
    <property type="match status" value="1"/>
</dbReference>
<accession>A0A849SLI3</accession>
<evidence type="ECO:0000259" key="3">
    <source>
        <dbReference type="Pfam" id="PF13100"/>
    </source>
</evidence>
<keyword evidence="1" id="KW-0998">Cell outer membrane</keyword>
<feature type="signal peptide" evidence="2">
    <location>
        <begin position="1"/>
        <end position="20"/>
    </location>
</feature>